<dbReference type="Proteomes" id="UP001187682">
    <property type="component" value="Unassembled WGS sequence"/>
</dbReference>
<keyword evidence="1" id="KW-0732">Signal</keyword>
<name>A0AAE8N271_9PEZI</name>
<evidence type="ECO:0000313" key="3">
    <source>
        <dbReference type="EMBL" id="SPO04627.1"/>
    </source>
</evidence>
<feature type="domain" description="DUF7136" evidence="2">
    <location>
        <begin position="31"/>
        <end position="173"/>
    </location>
</feature>
<dbReference type="Pfam" id="PF23584">
    <property type="entry name" value="DUF7136"/>
    <property type="match status" value="1"/>
</dbReference>
<sequence length="252" mass="26477">MRLHSLLLAAASTAVTAANLPTSSDDLTDESTTITFGLVHPKNNTYNNITGFPVLLAVHNAEAAFDWGWSLSWTISGPDSARTLAVGSVLQSSDAKPPAESVNNVWVIADTVTNATVLEPGKYRLDWLLKSSSCSGNKKTVTVEFGVLASGGIDFSIVDDGSGRPVSLTDECPVYQDRIVSDHATQWGCPLIAADGDGVPDTCALFSLDDTVEKCVLSNLTGEADGGACAELRSRQDTDTNADADEDSGAYC</sequence>
<feature type="chain" id="PRO_5041923103" description="DUF7136 domain-containing protein" evidence="1">
    <location>
        <begin position="18"/>
        <end position="252"/>
    </location>
</feature>
<dbReference type="InterPro" id="IPR055560">
    <property type="entry name" value="DUF7136"/>
</dbReference>
<keyword evidence="4" id="KW-1185">Reference proteome</keyword>
<comment type="caution">
    <text evidence="3">The sequence shown here is derived from an EMBL/GenBank/DDBJ whole genome shotgun (WGS) entry which is preliminary data.</text>
</comment>
<evidence type="ECO:0000313" key="4">
    <source>
        <dbReference type="Proteomes" id="UP001187682"/>
    </source>
</evidence>
<organism evidence="3 4">
    <name type="scientific">Cephalotrichum gorgonifer</name>
    <dbReference type="NCBI Taxonomy" id="2041049"/>
    <lineage>
        <taxon>Eukaryota</taxon>
        <taxon>Fungi</taxon>
        <taxon>Dikarya</taxon>
        <taxon>Ascomycota</taxon>
        <taxon>Pezizomycotina</taxon>
        <taxon>Sordariomycetes</taxon>
        <taxon>Hypocreomycetidae</taxon>
        <taxon>Microascales</taxon>
        <taxon>Microascaceae</taxon>
        <taxon>Cephalotrichum</taxon>
    </lineage>
</organism>
<evidence type="ECO:0000256" key="1">
    <source>
        <dbReference type="SAM" id="SignalP"/>
    </source>
</evidence>
<accession>A0AAE8N271</accession>
<gene>
    <name evidence="3" type="ORF">DNG_07312</name>
</gene>
<feature type="signal peptide" evidence="1">
    <location>
        <begin position="1"/>
        <end position="17"/>
    </location>
</feature>
<dbReference type="AlphaFoldDB" id="A0AAE8N271"/>
<protein>
    <recommendedName>
        <fullName evidence="2">DUF7136 domain-containing protein</fullName>
    </recommendedName>
</protein>
<reference evidence="3" key="1">
    <citation type="submission" date="2018-03" db="EMBL/GenBank/DDBJ databases">
        <authorList>
            <person name="Guldener U."/>
        </authorList>
    </citation>
    <scope>NUCLEOTIDE SEQUENCE</scope>
</reference>
<proteinExistence type="predicted"/>
<dbReference type="EMBL" id="ONZQ02000010">
    <property type="protein sequence ID" value="SPO04627.1"/>
    <property type="molecule type" value="Genomic_DNA"/>
</dbReference>
<evidence type="ECO:0000259" key="2">
    <source>
        <dbReference type="Pfam" id="PF23584"/>
    </source>
</evidence>